<gene>
    <name evidence="2" type="ORF">KIN20_011993</name>
</gene>
<dbReference type="Proteomes" id="UP001196413">
    <property type="component" value="Unassembled WGS sequence"/>
</dbReference>
<dbReference type="Gene3D" id="3.20.20.370">
    <property type="entry name" value="Glycoside hydrolase/deacetylase"/>
    <property type="match status" value="1"/>
</dbReference>
<accession>A0AAD5MW82</accession>
<proteinExistence type="predicted"/>
<dbReference type="EMBL" id="JAHQIW010002275">
    <property type="protein sequence ID" value="KAJ1354904.1"/>
    <property type="molecule type" value="Genomic_DNA"/>
</dbReference>
<evidence type="ECO:0000259" key="1">
    <source>
        <dbReference type="Pfam" id="PF01522"/>
    </source>
</evidence>
<organism evidence="2 3">
    <name type="scientific">Parelaphostrongylus tenuis</name>
    <name type="common">Meningeal worm</name>
    <dbReference type="NCBI Taxonomy" id="148309"/>
    <lineage>
        <taxon>Eukaryota</taxon>
        <taxon>Metazoa</taxon>
        <taxon>Ecdysozoa</taxon>
        <taxon>Nematoda</taxon>
        <taxon>Chromadorea</taxon>
        <taxon>Rhabditida</taxon>
        <taxon>Rhabditina</taxon>
        <taxon>Rhabditomorpha</taxon>
        <taxon>Strongyloidea</taxon>
        <taxon>Metastrongylidae</taxon>
        <taxon>Parelaphostrongylus</taxon>
    </lineage>
</organism>
<evidence type="ECO:0000313" key="2">
    <source>
        <dbReference type="EMBL" id="KAJ1354904.1"/>
    </source>
</evidence>
<dbReference type="PANTHER" id="PTHR45985:SF3">
    <property type="entry name" value="CHITIN DEACETYLASE-LIKE 4"/>
    <property type="match status" value="1"/>
</dbReference>
<dbReference type="GO" id="GO:0005975">
    <property type="term" value="P:carbohydrate metabolic process"/>
    <property type="evidence" value="ECO:0007669"/>
    <property type="project" value="InterPro"/>
</dbReference>
<dbReference type="SUPFAM" id="SSF88713">
    <property type="entry name" value="Glycoside hydrolase/deacetylase"/>
    <property type="match status" value="1"/>
</dbReference>
<sequence length="364" mass="41698">MLLPCPEDGSCRLPHCFCSFSGNEPPGGLSTANVPQMVILSFDDAITDRTINVYKSLFNGKHRNPNGCAIKGTFFISHQWNNYDQTQWLYGQGHEIALNSITHETLANKSKERWRHEMIGLKESLEAFSYVDKDSIKGVRAPQLLIGGDGQFEMMEEENLWYDNSMPVNDGPLWPQTLDHSLAWDCSGQICPRRPHRGIWIIPLQLLQANNGIWYNTARAALQPTDSRSSVVQFLRNNFYRNYNSNRAPFVLTADTDFLTYLPDNGVILAINDWLTEILSRNDVYVVTAKQVISWMRTPVAREEVSRFKPWQCQRRLQDHMQPCETPSICTYPSSETLHAHSFRVCGSCPRSYPWLENPLGRRP</sequence>
<protein>
    <recommendedName>
        <fullName evidence="1">NodB homology domain-containing protein</fullName>
    </recommendedName>
</protein>
<dbReference type="AlphaFoldDB" id="A0AAD5MW82"/>
<dbReference type="InterPro" id="IPR002509">
    <property type="entry name" value="NODB_dom"/>
</dbReference>
<comment type="caution">
    <text evidence="2">The sequence shown here is derived from an EMBL/GenBank/DDBJ whole genome shotgun (WGS) entry which is preliminary data.</text>
</comment>
<dbReference type="PANTHER" id="PTHR45985">
    <property type="match status" value="1"/>
</dbReference>
<evidence type="ECO:0000313" key="3">
    <source>
        <dbReference type="Proteomes" id="UP001196413"/>
    </source>
</evidence>
<dbReference type="Pfam" id="PF01522">
    <property type="entry name" value="Polysacc_deac_1"/>
    <property type="match status" value="1"/>
</dbReference>
<reference evidence="2" key="1">
    <citation type="submission" date="2021-06" db="EMBL/GenBank/DDBJ databases">
        <title>Parelaphostrongylus tenuis whole genome reference sequence.</title>
        <authorList>
            <person name="Garwood T.J."/>
            <person name="Larsen P.A."/>
            <person name="Fountain-Jones N.M."/>
            <person name="Garbe J.R."/>
            <person name="Macchietto M.G."/>
            <person name="Kania S.A."/>
            <person name="Gerhold R.W."/>
            <person name="Richards J.E."/>
            <person name="Wolf T.M."/>
        </authorList>
    </citation>
    <scope>NUCLEOTIDE SEQUENCE</scope>
    <source>
        <strain evidence="2">MNPRO001-30</strain>
        <tissue evidence="2">Meninges</tissue>
    </source>
</reference>
<keyword evidence="3" id="KW-1185">Reference proteome</keyword>
<dbReference type="InterPro" id="IPR052740">
    <property type="entry name" value="CE4"/>
</dbReference>
<dbReference type="GO" id="GO:0016810">
    <property type="term" value="F:hydrolase activity, acting on carbon-nitrogen (but not peptide) bonds"/>
    <property type="evidence" value="ECO:0007669"/>
    <property type="project" value="InterPro"/>
</dbReference>
<dbReference type="InterPro" id="IPR011330">
    <property type="entry name" value="Glyco_hydro/deAcase_b/a-brl"/>
</dbReference>
<name>A0AAD5MW82_PARTN</name>
<feature type="domain" description="NodB homology" evidence="1">
    <location>
        <begin position="35"/>
        <end position="143"/>
    </location>
</feature>